<feature type="region of interest" description="Disordered" evidence="1">
    <location>
        <begin position="92"/>
        <end position="119"/>
    </location>
</feature>
<reference evidence="2" key="1">
    <citation type="submission" date="2022-08" db="EMBL/GenBank/DDBJ databases">
        <title>A Global Phylogenomic Analysis of the Shiitake Genus Lentinula.</title>
        <authorList>
            <consortium name="DOE Joint Genome Institute"/>
            <person name="Sierra-Patev S."/>
            <person name="Min B."/>
            <person name="Naranjo-Ortiz M."/>
            <person name="Looney B."/>
            <person name="Konkel Z."/>
            <person name="Slot J.C."/>
            <person name="Sakamoto Y."/>
            <person name="Steenwyk J.L."/>
            <person name="Rokas A."/>
            <person name="Carro J."/>
            <person name="Camarero S."/>
            <person name="Ferreira P."/>
            <person name="Molpeceres G."/>
            <person name="Ruiz-Duenas F.J."/>
            <person name="Serrano A."/>
            <person name="Henrissat B."/>
            <person name="Drula E."/>
            <person name="Hughes K.W."/>
            <person name="Mata J.L."/>
            <person name="Ishikawa N.K."/>
            <person name="Vargas-Isla R."/>
            <person name="Ushijima S."/>
            <person name="Smith C.A."/>
            <person name="Ahrendt S."/>
            <person name="Andreopoulos W."/>
            <person name="He G."/>
            <person name="Labutti K."/>
            <person name="Lipzen A."/>
            <person name="Ng V."/>
            <person name="Riley R."/>
            <person name="Sandor L."/>
            <person name="Barry K."/>
            <person name="Martinez A.T."/>
            <person name="Xiao Y."/>
            <person name="Gibbons J.G."/>
            <person name="Terashima K."/>
            <person name="Grigoriev I.V."/>
            <person name="Hibbett D.S."/>
        </authorList>
    </citation>
    <scope>NUCLEOTIDE SEQUENCE</scope>
    <source>
        <strain evidence="2">RHP3577 ss4</strain>
    </source>
</reference>
<proteinExistence type="predicted"/>
<evidence type="ECO:0000313" key="2">
    <source>
        <dbReference type="EMBL" id="KAJ4469326.1"/>
    </source>
</evidence>
<dbReference type="Proteomes" id="UP001150217">
    <property type="component" value="Unassembled WGS sequence"/>
</dbReference>
<comment type="caution">
    <text evidence="2">The sequence shown here is derived from an EMBL/GenBank/DDBJ whole genome shotgun (WGS) entry which is preliminary data.</text>
</comment>
<gene>
    <name evidence="2" type="ORF">C8R41DRAFT_853044</name>
</gene>
<sequence>MTSQTFSFARFQEFFPNHPHIYNTANITGIRWPPLPLWASHPIHVPGEFHYTGHFAPFDAEHNAAQISENERSRPFKVGKSMLGHSLIDKHDFEKSRPSHPRTIPLRDVGEPIGKDTSGSMTSIVTSTNDAVQAYPISSLCGPFPPELDAKRERQCSDFGETLNIHAEYTFPLPAQSRDDFPPRIVQSSALKTMPPTFTNPFDGNKKIECRETCPGEVIYSTERAWTQRNYFGSDDDEVYIPLERGMRSKFST</sequence>
<dbReference type="EMBL" id="JANVFT010000096">
    <property type="protein sequence ID" value="KAJ4469326.1"/>
    <property type="molecule type" value="Genomic_DNA"/>
</dbReference>
<organism evidence="2 3">
    <name type="scientific">Lentinula lateritia</name>
    <dbReference type="NCBI Taxonomy" id="40482"/>
    <lineage>
        <taxon>Eukaryota</taxon>
        <taxon>Fungi</taxon>
        <taxon>Dikarya</taxon>
        <taxon>Basidiomycota</taxon>
        <taxon>Agaricomycotina</taxon>
        <taxon>Agaricomycetes</taxon>
        <taxon>Agaricomycetidae</taxon>
        <taxon>Agaricales</taxon>
        <taxon>Marasmiineae</taxon>
        <taxon>Omphalotaceae</taxon>
        <taxon>Lentinula</taxon>
    </lineage>
</organism>
<evidence type="ECO:0000313" key="3">
    <source>
        <dbReference type="Proteomes" id="UP001150217"/>
    </source>
</evidence>
<accession>A0ABQ8V1J2</accession>
<name>A0ABQ8V1J2_9AGAR</name>
<keyword evidence="3" id="KW-1185">Reference proteome</keyword>
<protein>
    <submittedName>
        <fullName evidence="2">Uncharacterized protein</fullName>
    </submittedName>
</protein>
<evidence type="ECO:0000256" key="1">
    <source>
        <dbReference type="SAM" id="MobiDB-lite"/>
    </source>
</evidence>